<protein>
    <recommendedName>
        <fullName evidence="2">Glycosyltransferase 2-like domain-containing protein</fullName>
    </recommendedName>
</protein>
<sequence length="254" mass="30169">MPDLLVSIPSRDRPNELMRTVAMLYSTCSDRNNFDLQIITDFDQEELYRDIRLEFDQFIWCGVEYCGHWLNLMNKQHDYFLASDYYFMWYLPDDLRGLREGWDVAILEKKKAFKDDLFVLYTDGATKWGRNKEQHENCYTGGLEALDVHDPNPIWTKKWCEFIAPLFYPPSKYVVYRELIIAAILRLLYEKGINRNVHSKVYYTEAINDGRSAQFNQPWYDLIWNDFDDIRPIVAAMAKYIEDSKTHQKHAVGA</sequence>
<name>A0A0F9LIJ4_9ZZZZ</name>
<comment type="caution">
    <text evidence="1">The sequence shown here is derived from an EMBL/GenBank/DDBJ whole genome shotgun (WGS) entry which is preliminary data.</text>
</comment>
<organism evidence="1">
    <name type="scientific">marine sediment metagenome</name>
    <dbReference type="NCBI Taxonomy" id="412755"/>
    <lineage>
        <taxon>unclassified sequences</taxon>
        <taxon>metagenomes</taxon>
        <taxon>ecological metagenomes</taxon>
    </lineage>
</organism>
<reference evidence="1" key="1">
    <citation type="journal article" date="2015" name="Nature">
        <title>Complex archaea that bridge the gap between prokaryotes and eukaryotes.</title>
        <authorList>
            <person name="Spang A."/>
            <person name="Saw J.H."/>
            <person name="Jorgensen S.L."/>
            <person name="Zaremba-Niedzwiedzka K."/>
            <person name="Martijn J."/>
            <person name="Lind A.E."/>
            <person name="van Eijk R."/>
            <person name="Schleper C."/>
            <person name="Guy L."/>
            <person name="Ettema T.J."/>
        </authorList>
    </citation>
    <scope>NUCLEOTIDE SEQUENCE</scope>
</reference>
<dbReference type="AlphaFoldDB" id="A0A0F9LIJ4"/>
<gene>
    <name evidence="1" type="ORF">LCGC14_1195640</name>
</gene>
<dbReference type="EMBL" id="LAZR01006103">
    <property type="protein sequence ID" value="KKM94714.1"/>
    <property type="molecule type" value="Genomic_DNA"/>
</dbReference>
<accession>A0A0F9LIJ4</accession>
<proteinExistence type="predicted"/>
<evidence type="ECO:0008006" key="2">
    <source>
        <dbReference type="Google" id="ProtNLM"/>
    </source>
</evidence>
<evidence type="ECO:0000313" key="1">
    <source>
        <dbReference type="EMBL" id="KKM94714.1"/>
    </source>
</evidence>